<dbReference type="Gene3D" id="3.90.79.10">
    <property type="entry name" value="Nucleoside Triphosphate Pyrophosphohydrolase"/>
    <property type="match status" value="1"/>
</dbReference>
<comment type="similarity">
    <text evidence="2">Belongs to the Nudix hydrolase family.</text>
</comment>
<dbReference type="EMBL" id="DVMX01000119">
    <property type="protein sequence ID" value="HIU42106.1"/>
    <property type="molecule type" value="Genomic_DNA"/>
</dbReference>
<dbReference type="PANTHER" id="PTHR47707">
    <property type="entry name" value="8-OXO-DGTP DIPHOSPHATASE"/>
    <property type="match status" value="1"/>
</dbReference>
<dbReference type="GO" id="GO:0044716">
    <property type="term" value="F:8-oxo-GDP phosphatase activity"/>
    <property type="evidence" value="ECO:0007669"/>
    <property type="project" value="TreeGrafter"/>
</dbReference>
<evidence type="ECO:0000313" key="9">
    <source>
        <dbReference type="EMBL" id="HIU42106.1"/>
    </source>
</evidence>
<dbReference type="CDD" id="cd03425">
    <property type="entry name" value="NUDIX_MutT_NudA_like"/>
    <property type="match status" value="1"/>
</dbReference>
<dbReference type="Pfam" id="PF14815">
    <property type="entry name" value="NUDIX_4"/>
    <property type="match status" value="1"/>
</dbReference>
<dbReference type="GO" id="GO:0008413">
    <property type="term" value="F:8-oxo-7,8-dihydroguanosine triphosphate pyrophosphatase activity"/>
    <property type="evidence" value="ECO:0007669"/>
    <property type="project" value="TreeGrafter"/>
</dbReference>
<dbReference type="GO" id="GO:0006281">
    <property type="term" value="P:DNA repair"/>
    <property type="evidence" value="ECO:0007669"/>
    <property type="project" value="UniProtKB-KW"/>
</dbReference>
<evidence type="ECO:0000256" key="7">
    <source>
        <dbReference type="ARBA" id="ARBA00023204"/>
    </source>
</evidence>
<dbReference type="GO" id="GO:0046872">
    <property type="term" value="F:metal ion binding"/>
    <property type="evidence" value="ECO:0007669"/>
    <property type="project" value="UniProtKB-KW"/>
</dbReference>
<dbReference type="PROSITE" id="PS51462">
    <property type="entry name" value="NUDIX"/>
    <property type="match status" value="1"/>
</dbReference>
<dbReference type="PANTHER" id="PTHR47707:SF2">
    <property type="entry name" value="CTP PYROPHOSPHOHYDROLASE"/>
    <property type="match status" value="1"/>
</dbReference>
<dbReference type="InterPro" id="IPR000086">
    <property type="entry name" value="NUDIX_hydrolase_dom"/>
</dbReference>
<keyword evidence="5" id="KW-0378">Hydrolase</keyword>
<keyword evidence="4" id="KW-0227">DNA damage</keyword>
<comment type="cofactor">
    <cofactor evidence="1">
        <name>Mg(2+)</name>
        <dbReference type="ChEBI" id="CHEBI:18420"/>
    </cofactor>
</comment>
<proteinExistence type="inferred from homology"/>
<protein>
    <submittedName>
        <fullName evidence="9">(Deoxy)nucleoside triphosphate pyrophosphohydrolase</fullName>
    </submittedName>
</protein>
<keyword evidence="6" id="KW-0460">Magnesium</keyword>
<name>A0A9D1ISS4_9FIRM</name>
<feature type="domain" description="Nudix hydrolase" evidence="8">
    <location>
        <begin position="8"/>
        <end position="135"/>
    </location>
</feature>
<reference evidence="9" key="2">
    <citation type="journal article" date="2021" name="PeerJ">
        <title>Extensive microbial diversity within the chicken gut microbiome revealed by metagenomics and culture.</title>
        <authorList>
            <person name="Gilroy R."/>
            <person name="Ravi A."/>
            <person name="Getino M."/>
            <person name="Pursley I."/>
            <person name="Horton D.L."/>
            <person name="Alikhan N.F."/>
            <person name="Baker D."/>
            <person name="Gharbi K."/>
            <person name="Hall N."/>
            <person name="Watson M."/>
            <person name="Adriaenssens E.M."/>
            <person name="Foster-Nyarko E."/>
            <person name="Jarju S."/>
            <person name="Secka A."/>
            <person name="Antonio M."/>
            <person name="Oren A."/>
            <person name="Chaudhuri R.R."/>
            <person name="La Ragione R."/>
            <person name="Hildebrand F."/>
            <person name="Pallen M.J."/>
        </authorList>
    </citation>
    <scope>NUCLEOTIDE SEQUENCE</scope>
    <source>
        <strain evidence="9">4509</strain>
    </source>
</reference>
<evidence type="ECO:0000256" key="2">
    <source>
        <dbReference type="ARBA" id="ARBA00005582"/>
    </source>
</evidence>
<evidence type="ECO:0000256" key="1">
    <source>
        <dbReference type="ARBA" id="ARBA00001946"/>
    </source>
</evidence>
<dbReference type="GO" id="GO:0035539">
    <property type="term" value="F:8-oxo-7,8-dihydrodeoxyguanosine triphosphate pyrophosphatase activity"/>
    <property type="evidence" value="ECO:0007669"/>
    <property type="project" value="TreeGrafter"/>
</dbReference>
<sequence>MPDFKKESPALSIAAALIQRDGKYLIGQRPEHKPQGGYWEFAGGKLKPGETQRQALVRECREELDVLVQPTKLVLTTEYQYPDRRVTLYFWDTVLVKGTPRALAHQKLAWAAPEELEQYSFCPANEEILTVLQQQKDAEQ</sequence>
<keyword evidence="7" id="KW-0234">DNA repair</keyword>
<dbReference type="Proteomes" id="UP000824082">
    <property type="component" value="Unassembled WGS sequence"/>
</dbReference>
<evidence type="ECO:0000256" key="6">
    <source>
        <dbReference type="ARBA" id="ARBA00022842"/>
    </source>
</evidence>
<accession>A0A9D1ISS4</accession>
<evidence type="ECO:0000256" key="5">
    <source>
        <dbReference type="ARBA" id="ARBA00022801"/>
    </source>
</evidence>
<evidence type="ECO:0000256" key="3">
    <source>
        <dbReference type="ARBA" id="ARBA00022723"/>
    </source>
</evidence>
<evidence type="ECO:0000313" key="10">
    <source>
        <dbReference type="Proteomes" id="UP000824082"/>
    </source>
</evidence>
<gene>
    <name evidence="9" type="ORF">IAD19_06085</name>
</gene>
<dbReference type="SUPFAM" id="SSF55811">
    <property type="entry name" value="Nudix"/>
    <property type="match status" value="1"/>
</dbReference>
<reference evidence="9" key="1">
    <citation type="submission" date="2020-10" db="EMBL/GenBank/DDBJ databases">
        <authorList>
            <person name="Gilroy R."/>
        </authorList>
    </citation>
    <scope>NUCLEOTIDE SEQUENCE</scope>
    <source>
        <strain evidence="9">4509</strain>
    </source>
</reference>
<keyword evidence="3" id="KW-0479">Metal-binding</keyword>
<evidence type="ECO:0000259" key="8">
    <source>
        <dbReference type="PROSITE" id="PS51462"/>
    </source>
</evidence>
<dbReference type="AlphaFoldDB" id="A0A9D1ISS4"/>
<comment type="caution">
    <text evidence="9">The sequence shown here is derived from an EMBL/GenBank/DDBJ whole genome shotgun (WGS) entry which is preliminary data.</text>
</comment>
<evidence type="ECO:0000256" key="4">
    <source>
        <dbReference type="ARBA" id="ARBA00022763"/>
    </source>
</evidence>
<dbReference type="InterPro" id="IPR047127">
    <property type="entry name" value="MutT-like"/>
</dbReference>
<organism evidence="9 10">
    <name type="scientific">Candidatus Egerieicola faecale</name>
    <dbReference type="NCBI Taxonomy" id="2840774"/>
    <lineage>
        <taxon>Bacteria</taxon>
        <taxon>Bacillati</taxon>
        <taxon>Bacillota</taxon>
        <taxon>Clostridia</taxon>
        <taxon>Eubacteriales</taxon>
        <taxon>Oscillospiraceae</taxon>
        <taxon>Oscillospiraceae incertae sedis</taxon>
        <taxon>Candidatus Egerieicola</taxon>
    </lineage>
</organism>
<dbReference type="InterPro" id="IPR015797">
    <property type="entry name" value="NUDIX_hydrolase-like_dom_sf"/>
</dbReference>
<dbReference type="GO" id="GO:0044715">
    <property type="term" value="F:8-oxo-dGDP phosphatase activity"/>
    <property type="evidence" value="ECO:0007669"/>
    <property type="project" value="TreeGrafter"/>
</dbReference>
<dbReference type="InterPro" id="IPR029119">
    <property type="entry name" value="MutY_C"/>
</dbReference>